<organism evidence="1">
    <name type="scientific">uncultured Caudovirales phage</name>
    <dbReference type="NCBI Taxonomy" id="2100421"/>
    <lineage>
        <taxon>Viruses</taxon>
        <taxon>Duplodnaviria</taxon>
        <taxon>Heunggongvirae</taxon>
        <taxon>Uroviricota</taxon>
        <taxon>Caudoviricetes</taxon>
        <taxon>Peduoviridae</taxon>
        <taxon>Maltschvirus</taxon>
        <taxon>Maltschvirus maltsch</taxon>
    </lineage>
</organism>
<reference evidence="1" key="1">
    <citation type="submission" date="2020-05" db="EMBL/GenBank/DDBJ databases">
        <authorList>
            <person name="Chiriac C."/>
            <person name="Salcher M."/>
            <person name="Ghai R."/>
            <person name="Kavagutti S V."/>
        </authorList>
    </citation>
    <scope>NUCLEOTIDE SEQUENCE</scope>
</reference>
<evidence type="ECO:0000313" key="1">
    <source>
        <dbReference type="EMBL" id="CAB5224118.1"/>
    </source>
</evidence>
<proteinExistence type="predicted"/>
<dbReference type="EMBL" id="LR798333">
    <property type="protein sequence ID" value="CAB5224118.1"/>
    <property type="molecule type" value="Genomic_DNA"/>
</dbReference>
<gene>
    <name evidence="1" type="ORF">UFOVP394_27</name>
</gene>
<name>A0A6J7X467_9CAUD</name>
<accession>A0A6J7X467</accession>
<protein>
    <submittedName>
        <fullName evidence="1">Uncharacterized protein</fullName>
    </submittedName>
</protein>
<sequence>MAAVKAQRGGPRKDPVFKATLCASCNGVLDTLKQAWRVKSIYFVGTKRHSTYGWHHRTCVK</sequence>